<name>A0AAT9UPQ7_9POXV</name>
<dbReference type="SUPFAM" id="SSF54616">
    <property type="entry name" value="DNA-binding domain of Mlu1-box binding protein MBP1"/>
    <property type="match status" value="1"/>
</dbReference>
<dbReference type="InterPro" id="IPR018004">
    <property type="entry name" value="KilA/APSES_HTH"/>
</dbReference>
<dbReference type="SMART" id="SM01252">
    <property type="entry name" value="KilA-N"/>
    <property type="match status" value="1"/>
</dbReference>
<feature type="domain" description="KilA-N" evidence="1">
    <location>
        <begin position="7"/>
        <end position="114"/>
    </location>
</feature>
<protein>
    <submittedName>
        <fullName evidence="2">KilA N domain protein</fullName>
    </submittedName>
</protein>
<sequence>MCYSYKDFNFVTYNEVSLIIMKSNNYINATKLCESQKKNFRNWKKLSTSKFLIKDIKNINNQLKMPNKDMIIEVKEGVNSKIQGFYVHQDLIYPIAYWISPIFAVKVNKIINYYLYNDYEIMISDFRDLYKETQIYISTIMDIINSLASEYYETLTEVIERLNKFSSYVLDNKYS</sequence>
<proteinExistence type="predicted"/>
<reference evidence="2" key="1">
    <citation type="submission" date="2023-04" db="EMBL/GenBank/DDBJ databases">
        <title>Genomic characterization of avipoxvirus isolates from Andean condor (Vultur gryphus).</title>
        <authorList>
            <person name="Butt S.L."/>
            <person name="Do Nascimento G.M."/>
            <person name="Tripathy D.N."/>
            <person name="Diel D.G."/>
        </authorList>
    </citation>
    <scope>NUCLEOTIDE SEQUENCE</scope>
    <source>
        <strain evidence="2">CDPV99</strain>
    </source>
</reference>
<accession>A0AAT9UPQ7</accession>
<dbReference type="InterPro" id="IPR017880">
    <property type="entry name" value="KilA_N"/>
</dbReference>
<dbReference type="EMBL" id="OQ865376">
    <property type="protein sequence ID" value="WHV01326.1"/>
    <property type="molecule type" value="Genomic_DNA"/>
</dbReference>
<organism evidence="2">
    <name type="scientific">Condorpox virus</name>
    <dbReference type="NCBI Taxonomy" id="3049970"/>
    <lineage>
        <taxon>Viruses</taxon>
        <taxon>Varidnaviria</taxon>
        <taxon>Bamfordvirae</taxon>
        <taxon>Nucleocytoviricota</taxon>
        <taxon>Pokkesviricetes</taxon>
        <taxon>Chitovirales</taxon>
        <taxon>Poxviridae</taxon>
        <taxon>Chordopoxvirinae</taxon>
        <taxon>Avipoxvirus</taxon>
    </lineage>
</organism>
<gene>
    <name evidence="2" type="ORF">CDPV99-210</name>
</gene>
<dbReference type="GO" id="GO:0003677">
    <property type="term" value="F:DNA binding"/>
    <property type="evidence" value="ECO:0007669"/>
    <property type="project" value="InterPro"/>
</dbReference>
<evidence type="ECO:0000259" key="1">
    <source>
        <dbReference type="PROSITE" id="PS51301"/>
    </source>
</evidence>
<dbReference type="InterPro" id="IPR036887">
    <property type="entry name" value="HTH_APSES_sf"/>
</dbReference>
<evidence type="ECO:0000313" key="2">
    <source>
        <dbReference type="EMBL" id="WHV01326.1"/>
    </source>
</evidence>
<dbReference type="Pfam" id="PF04383">
    <property type="entry name" value="KilA-N"/>
    <property type="match status" value="1"/>
</dbReference>
<dbReference type="PROSITE" id="PS51301">
    <property type="entry name" value="KILA_N"/>
    <property type="match status" value="1"/>
</dbReference>